<dbReference type="Pfam" id="PF13902">
    <property type="entry name" value="R3H-assoc"/>
    <property type="match status" value="1"/>
</dbReference>
<dbReference type="HOGENOM" id="CLU_081608_0_0_1"/>
<dbReference type="PANTHER" id="PTHR32019:SF2">
    <property type="entry name" value="R3H DOMAIN-CONTAINING PROTEIN 4"/>
    <property type="match status" value="1"/>
</dbReference>
<dbReference type="Proteomes" id="UP000001593">
    <property type="component" value="Unassembled WGS sequence"/>
</dbReference>
<feature type="domain" description="R3H-associated N-terminal" evidence="2">
    <location>
        <begin position="51"/>
        <end position="190"/>
    </location>
</feature>
<dbReference type="AlphaFoldDB" id="A7SMY3"/>
<evidence type="ECO:0000313" key="3">
    <source>
        <dbReference type="EMBL" id="EDO34951.1"/>
    </source>
</evidence>
<keyword evidence="4" id="KW-1185">Reference proteome</keyword>
<proteinExistence type="predicted"/>
<dbReference type="SUPFAM" id="SSF82708">
    <property type="entry name" value="R3H domain"/>
    <property type="match status" value="1"/>
</dbReference>
<dbReference type="InterPro" id="IPR036867">
    <property type="entry name" value="R3H_dom_sf"/>
</dbReference>
<protein>
    <recommendedName>
        <fullName evidence="2">R3H-associated N-terminal domain-containing protein</fullName>
    </recommendedName>
</protein>
<dbReference type="InParanoid" id="A7SMY3"/>
<gene>
    <name evidence="3" type="ORF">NEMVEDRAFT_v1g237374</name>
</gene>
<dbReference type="KEGG" id="nve:5506323"/>
<dbReference type="STRING" id="45351.A7SMY3"/>
<dbReference type="PANTHER" id="PTHR32019">
    <property type="entry name" value="R3H DOMAIN-CONTAINING PROTEIN 4"/>
    <property type="match status" value="1"/>
</dbReference>
<dbReference type="InterPro" id="IPR025952">
    <property type="entry name" value="R3H-assoc_dom"/>
</dbReference>
<evidence type="ECO:0000256" key="1">
    <source>
        <dbReference type="SAM" id="MobiDB-lite"/>
    </source>
</evidence>
<reference evidence="3 4" key="1">
    <citation type="journal article" date="2007" name="Science">
        <title>Sea anemone genome reveals ancestral eumetazoan gene repertoire and genomic organization.</title>
        <authorList>
            <person name="Putnam N.H."/>
            <person name="Srivastava M."/>
            <person name="Hellsten U."/>
            <person name="Dirks B."/>
            <person name="Chapman J."/>
            <person name="Salamov A."/>
            <person name="Terry A."/>
            <person name="Shapiro H."/>
            <person name="Lindquist E."/>
            <person name="Kapitonov V.V."/>
            <person name="Jurka J."/>
            <person name="Genikhovich G."/>
            <person name="Grigoriev I.V."/>
            <person name="Lucas S.M."/>
            <person name="Steele R.E."/>
            <person name="Finnerty J.R."/>
            <person name="Technau U."/>
            <person name="Martindale M.Q."/>
            <person name="Rokhsar D.S."/>
        </authorList>
    </citation>
    <scope>NUCLEOTIDE SEQUENCE [LARGE SCALE GENOMIC DNA]</scope>
    <source>
        <strain evidence="4">CH2 X CH6</strain>
    </source>
</reference>
<sequence length="278" mass="32536">MGVLNVGDHLKHRRRIQETQSEEYLYDDINNVEEAPMEPPAQEKKDSYRQRKPKSKPQSYYNHNYHKPRGVRSGRRYENNCFLLSLVDHEEIGDLEVTDFVHTTMSIFASLFNDPNKMQIWNDFAELPEEDQELYLVALRGEHAPAVEGEGIDREVSTEDERGCDQQDLFAQADESFLQIGKKLRSTLHKRRFPIKTLEEIERDVITWFESCPDGVLISNLPSSLDRLLTHVVCQYLRLISNSFKYKGSHLVEVECRHHRFSVPGLTLSQYLERKDIR</sequence>
<accession>A7SMY3</accession>
<evidence type="ECO:0000313" key="4">
    <source>
        <dbReference type="Proteomes" id="UP000001593"/>
    </source>
</evidence>
<dbReference type="eggNOG" id="KOG1478">
    <property type="taxonomic scope" value="Eukaryota"/>
</dbReference>
<dbReference type="GO" id="GO:0003676">
    <property type="term" value="F:nucleic acid binding"/>
    <property type="evidence" value="ECO:0007669"/>
    <property type="project" value="InterPro"/>
</dbReference>
<dbReference type="OMA" id="CQYMSLL"/>
<name>A7SMY3_NEMVE</name>
<organism evidence="3 4">
    <name type="scientific">Nematostella vectensis</name>
    <name type="common">Starlet sea anemone</name>
    <dbReference type="NCBI Taxonomy" id="45351"/>
    <lineage>
        <taxon>Eukaryota</taxon>
        <taxon>Metazoa</taxon>
        <taxon>Cnidaria</taxon>
        <taxon>Anthozoa</taxon>
        <taxon>Hexacorallia</taxon>
        <taxon>Actiniaria</taxon>
        <taxon>Edwardsiidae</taxon>
        <taxon>Nematostella</taxon>
    </lineage>
</organism>
<dbReference type="InterPro" id="IPR039629">
    <property type="entry name" value="R3HDM4"/>
</dbReference>
<dbReference type="OrthoDB" id="10248581at2759"/>
<evidence type="ECO:0000259" key="2">
    <source>
        <dbReference type="Pfam" id="PF13902"/>
    </source>
</evidence>
<dbReference type="EMBL" id="DS469714">
    <property type="protein sequence ID" value="EDO34951.1"/>
    <property type="molecule type" value="Genomic_DNA"/>
</dbReference>
<dbReference type="PhylomeDB" id="A7SMY3"/>
<feature type="region of interest" description="Disordered" evidence="1">
    <location>
        <begin position="34"/>
        <end position="72"/>
    </location>
</feature>